<gene>
    <name evidence="8" type="ORF">KWG56_03690</name>
</gene>
<protein>
    <submittedName>
        <fullName evidence="8">MliC family protein</fullName>
    </submittedName>
</protein>
<proteinExistence type="predicted"/>
<dbReference type="Gene3D" id="2.40.128.200">
    <property type="match status" value="1"/>
</dbReference>
<evidence type="ECO:0000256" key="2">
    <source>
        <dbReference type="ARBA" id="ARBA00023136"/>
    </source>
</evidence>
<sequence>MPSSVALSGLAVLSLLAACGPNPNQAPRTGDEVKQRAIDAQTARQRTGAEIQDRTLNRVVHTVYLCDNGERLSVDFDNPRQMATVRNSSGEAVDLFQERAADGIWYRASNVELRGKGVLATWSVEGRQPTQCRAVD</sequence>
<evidence type="ECO:0000259" key="7">
    <source>
        <dbReference type="Pfam" id="PF09864"/>
    </source>
</evidence>
<evidence type="ECO:0000256" key="1">
    <source>
        <dbReference type="ARBA" id="ARBA00022729"/>
    </source>
</evidence>
<evidence type="ECO:0000256" key="4">
    <source>
        <dbReference type="ARBA" id="ARBA00023288"/>
    </source>
</evidence>
<keyword evidence="9" id="KW-1185">Reference proteome</keyword>
<reference evidence="8 9" key="1">
    <citation type="submission" date="2021-07" db="EMBL/GenBank/DDBJ databases">
        <title>Isolation and characterization of bacteria from a gold mining with a capacity of golden bioaccumulation.</title>
        <authorList>
            <person name="Yang X.J."/>
        </authorList>
    </citation>
    <scope>NUCLEOTIDE SEQUENCE [LARGE SCALE GENOMIC DNA]</scope>
    <source>
        <strain evidence="8 9">Au29</strain>
    </source>
</reference>
<dbReference type="Proteomes" id="UP000824334">
    <property type="component" value="Chromosome"/>
</dbReference>
<organism evidence="8 9">
    <name type="scientific">Brevundimonas nasdae</name>
    <dbReference type="NCBI Taxonomy" id="172043"/>
    <lineage>
        <taxon>Bacteria</taxon>
        <taxon>Pseudomonadati</taxon>
        <taxon>Pseudomonadota</taxon>
        <taxon>Alphaproteobacteria</taxon>
        <taxon>Caulobacterales</taxon>
        <taxon>Caulobacteraceae</taxon>
        <taxon>Brevundimonas</taxon>
    </lineage>
</organism>
<keyword evidence="4" id="KW-0449">Lipoprotein</keyword>
<name>A0ABX8TLK6_9CAUL</name>
<evidence type="ECO:0000256" key="5">
    <source>
        <dbReference type="SAM" id="MobiDB-lite"/>
    </source>
</evidence>
<feature type="region of interest" description="Disordered" evidence="5">
    <location>
        <begin position="23"/>
        <end position="47"/>
    </location>
</feature>
<feature type="chain" id="PRO_5047427945" evidence="6">
    <location>
        <begin position="18"/>
        <end position="136"/>
    </location>
</feature>
<keyword evidence="2" id="KW-0472">Membrane</keyword>
<keyword evidence="1 6" id="KW-0732">Signal</keyword>
<dbReference type="Pfam" id="PF09864">
    <property type="entry name" value="MliC"/>
    <property type="match status" value="1"/>
</dbReference>
<dbReference type="EMBL" id="CP080034">
    <property type="protein sequence ID" value="QYC12116.1"/>
    <property type="molecule type" value="Genomic_DNA"/>
</dbReference>
<evidence type="ECO:0000256" key="6">
    <source>
        <dbReference type="SAM" id="SignalP"/>
    </source>
</evidence>
<evidence type="ECO:0000313" key="8">
    <source>
        <dbReference type="EMBL" id="QYC12116.1"/>
    </source>
</evidence>
<dbReference type="InterPro" id="IPR018660">
    <property type="entry name" value="MliC"/>
</dbReference>
<feature type="domain" description="C-type lysozyme inhibitor" evidence="7">
    <location>
        <begin position="64"/>
        <end position="130"/>
    </location>
</feature>
<accession>A0ABX8TLK6</accession>
<dbReference type="SUPFAM" id="SSF141488">
    <property type="entry name" value="YdhA-like"/>
    <property type="match status" value="1"/>
</dbReference>
<keyword evidence="3" id="KW-0564">Palmitate</keyword>
<feature type="signal peptide" evidence="6">
    <location>
        <begin position="1"/>
        <end position="17"/>
    </location>
</feature>
<evidence type="ECO:0000313" key="9">
    <source>
        <dbReference type="Proteomes" id="UP000824334"/>
    </source>
</evidence>
<dbReference type="InterPro" id="IPR036328">
    <property type="entry name" value="MliC_sf"/>
</dbReference>
<evidence type="ECO:0000256" key="3">
    <source>
        <dbReference type="ARBA" id="ARBA00023139"/>
    </source>
</evidence>